<dbReference type="RefSeq" id="WP_181902963.1">
    <property type="nucleotide sequence ID" value="NZ_QUMO01000003.1"/>
</dbReference>
<feature type="chain" id="PRO_5017629166" evidence="2">
    <location>
        <begin position="19"/>
        <end position="270"/>
    </location>
</feature>
<dbReference type="InterPro" id="IPR006860">
    <property type="entry name" value="FecR"/>
</dbReference>
<feature type="domain" description="FecR protein" evidence="3">
    <location>
        <begin position="55"/>
        <end position="146"/>
    </location>
</feature>
<comment type="caution">
    <text evidence="4">The sequence shown here is derived from an EMBL/GenBank/DDBJ whole genome shotgun (WGS) entry which is preliminary data.</text>
</comment>
<evidence type="ECO:0000256" key="2">
    <source>
        <dbReference type="SAM" id="SignalP"/>
    </source>
</evidence>
<accession>A0A3D9YUY4</accession>
<reference evidence="4 5" key="1">
    <citation type="submission" date="2018-08" db="EMBL/GenBank/DDBJ databases">
        <title>Genomic Encyclopedia of Type Strains, Phase IV (KMG-IV): sequencing the most valuable type-strain genomes for metagenomic binning, comparative biology and taxonomic classification.</title>
        <authorList>
            <person name="Goeker M."/>
        </authorList>
    </citation>
    <scope>NUCLEOTIDE SEQUENCE [LARGE SCALE GENOMIC DNA]</scope>
    <source>
        <strain evidence="4 5">BW863</strain>
    </source>
</reference>
<dbReference type="Proteomes" id="UP000256900">
    <property type="component" value="Unassembled WGS sequence"/>
</dbReference>
<evidence type="ECO:0000313" key="4">
    <source>
        <dbReference type="EMBL" id="REF85968.1"/>
    </source>
</evidence>
<evidence type="ECO:0000313" key="5">
    <source>
        <dbReference type="Proteomes" id="UP000256900"/>
    </source>
</evidence>
<dbReference type="Pfam" id="PF04773">
    <property type="entry name" value="FecR"/>
    <property type="match status" value="1"/>
</dbReference>
<keyword evidence="2" id="KW-0732">Signal</keyword>
<proteinExistence type="predicted"/>
<protein>
    <submittedName>
        <fullName evidence="4">FecR family protein</fullName>
    </submittedName>
</protein>
<feature type="region of interest" description="Disordered" evidence="1">
    <location>
        <begin position="249"/>
        <end position="270"/>
    </location>
</feature>
<feature type="signal peptide" evidence="2">
    <location>
        <begin position="1"/>
        <end position="18"/>
    </location>
</feature>
<organism evidence="4 5">
    <name type="scientific">Methylovirgula ligni</name>
    <dbReference type="NCBI Taxonomy" id="569860"/>
    <lineage>
        <taxon>Bacteria</taxon>
        <taxon>Pseudomonadati</taxon>
        <taxon>Pseudomonadota</taxon>
        <taxon>Alphaproteobacteria</taxon>
        <taxon>Hyphomicrobiales</taxon>
        <taxon>Beijerinckiaceae</taxon>
        <taxon>Methylovirgula</taxon>
    </lineage>
</organism>
<gene>
    <name evidence="4" type="ORF">DES32_2008</name>
</gene>
<dbReference type="AlphaFoldDB" id="A0A3D9YUY4"/>
<name>A0A3D9YUY4_9HYPH</name>
<sequence length="270" mass="27649">MLALALAALAMSPGQAAAQAVGNVGAVTPLSLGTPPGEKTRHMVIGARVIANELIQTSGEGMLNVVFLDRTTLSIGRNSTLVIDKYVYDPATGKGVMTATMAQGVMRFIGGQISHTTGVKVLTPVATIGVRGGMMTVSVGPDGVNVMSHYGHIDVANDVGHQLILRSGFTVHVGSRHDSIATPGQTSLQALDAEYAALSAGKGVGGGLGDAGTRFSVAGAPLPNDPDSMPGPDTIGMVNLGQTFVGNRSQQQQFNGARIPPPRWNSSGLQ</sequence>
<keyword evidence="5" id="KW-1185">Reference proteome</keyword>
<evidence type="ECO:0000259" key="3">
    <source>
        <dbReference type="Pfam" id="PF04773"/>
    </source>
</evidence>
<dbReference type="EMBL" id="QUMO01000003">
    <property type="protein sequence ID" value="REF85968.1"/>
    <property type="molecule type" value="Genomic_DNA"/>
</dbReference>
<evidence type="ECO:0000256" key="1">
    <source>
        <dbReference type="SAM" id="MobiDB-lite"/>
    </source>
</evidence>